<dbReference type="GO" id="GO:0005615">
    <property type="term" value="C:extracellular space"/>
    <property type="evidence" value="ECO:0007669"/>
    <property type="project" value="TreeGrafter"/>
</dbReference>
<dbReference type="InterPro" id="IPR019826">
    <property type="entry name" value="Carboxylesterase_B_AS"/>
</dbReference>
<dbReference type="PANTHER" id="PTHR43918">
    <property type="entry name" value="ACETYLCHOLINESTERASE"/>
    <property type="match status" value="1"/>
</dbReference>
<dbReference type="InterPro" id="IPR000997">
    <property type="entry name" value="Cholinesterase"/>
</dbReference>
<dbReference type="InterPro" id="IPR002018">
    <property type="entry name" value="CarbesteraseB"/>
</dbReference>
<dbReference type="SUPFAM" id="SSF53474">
    <property type="entry name" value="alpha/beta-Hydrolases"/>
    <property type="match status" value="1"/>
</dbReference>
<feature type="signal peptide" evidence="6">
    <location>
        <begin position="1"/>
        <end position="25"/>
    </location>
</feature>
<proteinExistence type="inferred from homology"/>
<evidence type="ECO:0000313" key="8">
    <source>
        <dbReference type="Proteomes" id="UP000694845"/>
    </source>
</evidence>
<dbReference type="FunFam" id="3.40.50.1820:FF:000127">
    <property type="entry name" value="Thyroglobulin"/>
    <property type="match status" value="1"/>
</dbReference>
<evidence type="ECO:0000256" key="6">
    <source>
        <dbReference type="RuleBase" id="RU361235"/>
    </source>
</evidence>
<feature type="active site" description="Charge relay system" evidence="5">
    <location>
        <position position="464"/>
    </location>
</feature>
<keyword evidence="8" id="KW-1185">Reference proteome</keyword>
<evidence type="ECO:0000259" key="7">
    <source>
        <dbReference type="Pfam" id="PF00135"/>
    </source>
</evidence>
<feature type="domain" description="Carboxylesterase type B" evidence="7">
    <location>
        <begin position="28"/>
        <end position="558"/>
    </location>
</feature>
<organism evidence="8 9">
    <name type="scientific">Acanthaster planci</name>
    <name type="common">Crown-of-thorns starfish</name>
    <dbReference type="NCBI Taxonomy" id="133434"/>
    <lineage>
        <taxon>Eukaryota</taxon>
        <taxon>Metazoa</taxon>
        <taxon>Echinodermata</taxon>
        <taxon>Eleutherozoa</taxon>
        <taxon>Asterozoa</taxon>
        <taxon>Asteroidea</taxon>
        <taxon>Valvatacea</taxon>
        <taxon>Valvatida</taxon>
        <taxon>Acanthasteridae</taxon>
        <taxon>Acanthaster</taxon>
    </lineage>
</organism>
<evidence type="ECO:0000313" key="9">
    <source>
        <dbReference type="RefSeq" id="XP_022105613.1"/>
    </source>
</evidence>
<dbReference type="KEGG" id="aplc:110987309"/>
<dbReference type="PROSITE" id="PS00122">
    <property type="entry name" value="CARBOXYLESTERASE_B_1"/>
    <property type="match status" value="1"/>
</dbReference>
<evidence type="ECO:0000256" key="1">
    <source>
        <dbReference type="ARBA" id="ARBA00005964"/>
    </source>
</evidence>
<dbReference type="OrthoDB" id="10040011at2759"/>
<dbReference type="GO" id="GO:0019695">
    <property type="term" value="P:choline metabolic process"/>
    <property type="evidence" value="ECO:0007669"/>
    <property type="project" value="TreeGrafter"/>
</dbReference>
<feature type="active site" description="Acyl-ester intermediate" evidence="5">
    <location>
        <position position="219"/>
    </location>
</feature>
<keyword evidence="6" id="KW-0732">Signal</keyword>
<comment type="similarity">
    <text evidence="1 6">Belongs to the type-B carboxylesterase/lipase family.</text>
</comment>
<dbReference type="GO" id="GO:0003990">
    <property type="term" value="F:acetylcholinesterase activity"/>
    <property type="evidence" value="ECO:0007669"/>
    <property type="project" value="TreeGrafter"/>
</dbReference>
<evidence type="ECO:0000256" key="3">
    <source>
        <dbReference type="ARBA" id="ARBA00022801"/>
    </source>
</evidence>
<reference evidence="9" key="1">
    <citation type="submission" date="2025-08" db="UniProtKB">
        <authorList>
            <consortium name="RefSeq"/>
        </authorList>
    </citation>
    <scope>IDENTIFICATION</scope>
</reference>
<dbReference type="Pfam" id="PF00135">
    <property type="entry name" value="COesterase"/>
    <property type="match status" value="1"/>
</dbReference>
<dbReference type="PANTHER" id="PTHR43918:SF4">
    <property type="entry name" value="CARBOXYLIC ESTER HYDROLASE"/>
    <property type="match status" value="1"/>
</dbReference>
<dbReference type="PRINTS" id="PR00878">
    <property type="entry name" value="CHOLNESTRASE"/>
</dbReference>
<sequence>MAALNLVVLITNVVTLGAFTAPSAAQNQPTVTVQQGILVGTTETFQESLFINVNKTIDVFKGIPFAEPPVGQLRFRPPVAKGPWDGTYDATYFRDACVQDPSDVAGAPVSEDCLHLNIFAPKPAVPGGAAVMVWIHGGGFVQGSGVESIYRGQALAALGDVIVVTINYRLNVFGFLTTDDEALPGNIGLMDQAHALEWIKENIDAFGGNNSSITIFGESAGSASVGSHLLSERSQGLFNRAIMESGTLMSPWAFSDDKDMLRKQAFDIGKRLGCSNSESEALVKCLRDKDARDLYEAADALNFLGPVVVDGTFLVDTPINLYATGRYNHVDLLIGTNRDEGTMFLLISPRFIDYLNSKNPPKVSRREFDELLASDIYLGASPQIQDAIRMQYIDWSQADYDDHDYFRSYVDFGTDYHFACGTDQVARFHFQGGDNVFLYQMTHVPSVSLFNLGGGGPGWFGCGHAEDISFVFGLPFLPETAALYSNFTDEERALSVEFMKFWTTFAKTGIPNKNAQGSNSSSQRDFWPRFTVPELEYKVLNLNLTTSRALKSDYCHFWNTYVPQLQTMLADMDVAEREWRQAFSTWKYTDMADWRKEFSEYKTVNVN</sequence>
<dbReference type="Proteomes" id="UP000694845">
    <property type="component" value="Unplaced"/>
</dbReference>
<keyword evidence="3 6" id="KW-0378">Hydrolase</keyword>
<dbReference type="GO" id="GO:0006581">
    <property type="term" value="P:acetylcholine catabolic process"/>
    <property type="evidence" value="ECO:0007669"/>
    <property type="project" value="TreeGrafter"/>
</dbReference>
<feature type="active site" description="Charge relay system" evidence="5">
    <location>
        <position position="340"/>
    </location>
</feature>
<evidence type="ECO:0000256" key="2">
    <source>
        <dbReference type="ARBA" id="ARBA00022487"/>
    </source>
</evidence>
<dbReference type="OMA" id="RATYERP"/>
<gene>
    <name evidence="9" type="primary">LOC110987309</name>
</gene>
<evidence type="ECO:0000256" key="4">
    <source>
        <dbReference type="ARBA" id="ARBA00023157"/>
    </source>
</evidence>
<protein>
    <recommendedName>
        <fullName evidence="6">Carboxylic ester hydrolase</fullName>
        <ecNumber evidence="6">3.1.1.-</ecNumber>
    </recommendedName>
</protein>
<dbReference type="GeneID" id="110987309"/>
<keyword evidence="4" id="KW-1015">Disulfide bond</keyword>
<dbReference type="Gene3D" id="3.40.50.1820">
    <property type="entry name" value="alpha/beta hydrolase"/>
    <property type="match status" value="1"/>
</dbReference>
<dbReference type="AlphaFoldDB" id="A0A8B7ZIZ9"/>
<dbReference type="InterPro" id="IPR029058">
    <property type="entry name" value="AB_hydrolase_fold"/>
</dbReference>
<dbReference type="InterPro" id="IPR050654">
    <property type="entry name" value="AChE-related_enzymes"/>
</dbReference>
<dbReference type="RefSeq" id="XP_022105613.1">
    <property type="nucleotide sequence ID" value="XM_022249921.1"/>
</dbReference>
<accession>A0A8B7ZIZ9</accession>
<evidence type="ECO:0000256" key="5">
    <source>
        <dbReference type="PIRSR" id="PIRSR600997-1"/>
    </source>
</evidence>
<dbReference type="EC" id="3.1.1.-" evidence="6"/>
<keyword evidence="2" id="KW-0719">Serine esterase</keyword>
<dbReference type="GO" id="GO:0005886">
    <property type="term" value="C:plasma membrane"/>
    <property type="evidence" value="ECO:0007669"/>
    <property type="project" value="TreeGrafter"/>
</dbReference>
<name>A0A8B7ZIZ9_ACAPL</name>
<feature type="chain" id="PRO_5034716049" description="Carboxylic ester hydrolase" evidence="6">
    <location>
        <begin position="26"/>
        <end position="607"/>
    </location>
</feature>